<feature type="region of interest" description="Disordered" evidence="3">
    <location>
        <begin position="1"/>
        <end position="23"/>
    </location>
</feature>
<dbReference type="InterPro" id="IPR001907">
    <property type="entry name" value="ClpP"/>
</dbReference>
<accession>A0A383VCX4</accession>
<evidence type="ECO:0000256" key="3">
    <source>
        <dbReference type="SAM" id="MobiDB-lite"/>
    </source>
</evidence>
<name>A0A383VCX4_TETOB</name>
<dbReference type="EMBL" id="FNXT01000280">
    <property type="protein sequence ID" value="SZX63031.1"/>
    <property type="molecule type" value="Genomic_DNA"/>
</dbReference>
<dbReference type="PRINTS" id="PR00127">
    <property type="entry name" value="CLPPROTEASEP"/>
</dbReference>
<dbReference type="GO" id="GO:0006515">
    <property type="term" value="P:protein quality control for misfolded or incompletely synthesized proteins"/>
    <property type="evidence" value="ECO:0007669"/>
    <property type="project" value="TreeGrafter"/>
</dbReference>
<dbReference type="PANTHER" id="PTHR10381">
    <property type="entry name" value="ATP-DEPENDENT CLP PROTEASE PROTEOLYTIC SUBUNIT"/>
    <property type="match status" value="1"/>
</dbReference>
<reference evidence="4 5" key="1">
    <citation type="submission" date="2016-10" db="EMBL/GenBank/DDBJ databases">
        <authorList>
            <person name="Cai Z."/>
        </authorList>
    </citation>
    <scope>NUCLEOTIDE SEQUENCE [LARGE SCALE GENOMIC DNA]</scope>
</reference>
<dbReference type="SUPFAM" id="SSF52096">
    <property type="entry name" value="ClpP/crotonase"/>
    <property type="match status" value="1"/>
</dbReference>
<dbReference type="PANTHER" id="PTHR10381:SF11">
    <property type="entry name" value="ATP-DEPENDENT CLP PROTEASE PROTEOLYTIC SUBUNIT, MITOCHONDRIAL"/>
    <property type="match status" value="1"/>
</dbReference>
<evidence type="ECO:0000256" key="1">
    <source>
        <dbReference type="ARBA" id="ARBA00007039"/>
    </source>
</evidence>
<gene>
    <name evidence="4" type="ORF">BQ4739_LOCUS3598</name>
</gene>
<dbReference type="STRING" id="3088.A0A383VCX4"/>
<evidence type="ECO:0000256" key="2">
    <source>
        <dbReference type="RuleBase" id="RU003567"/>
    </source>
</evidence>
<dbReference type="CDD" id="cd07017">
    <property type="entry name" value="S14_ClpP_2"/>
    <property type="match status" value="1"/>
</dbReference>
<organism evidence="4 5">
    <name type="scientific">Tetradesmus obliquus</name>
    <name type="common">Green alga</name>
    <name type="synonym">Acutodesmus obliquus</name>
    <dbReference type="NCBI Taxonomy" id="3088"/>
    <lineage>
        <taxon>Eukaryota</taxon>
        <taxon>Viridiplantae</taxon>
        <taxon>Chlorophyta</taxon>
        <taxon>core chlorophytes</taxon>
        <taxon>Chlorophyceae</taxon>
        <taxon>CS clade</taxon>
        <taxon>Sphaeropleales</taxon>
        <taxon>Scenedesmaceae</taxon>
        <taxon>Tetradesmus</taxon>
    </lineage>
</organism>
<sequence>MAVLLGGSHMQQQGMRSQRAAEAQPVRQAVHSCRVHRPQLQQQHALVSRPQQLESSHSRLLQPLQARRRSPVIAPDISYGRGEEQGFVDLFNYLLRQRIIFLSGYVNDKLSTQIVGSLLALEAMDEEAPIRLYINSPGGTPYAVIGVVDAMRQVKCPIQTVALGACYSYSSLILAAGEKGQRFSMKNTRIMMTQPMGGSQGDIYAIGATVQELNAIYQLYAKYYMKFTDMTLYAKYYMKFTDMTVDEIEQQTCRDTFMTPEQAQDWGLIDDVYVTEGDMVTPPAVARELEELGFVDRLSGGVLRTGVV</sequence>
<dbReference type="Proteomes" id="UP000256970">
    <property type="component" value="Unassembled WGS sequence"/>
</dbReference>
<evidence type="ECO:0000313" key="4">
    <source>
        <dbReference type="EMBL" id="SZX63031.1"/>
    </source>
</evidence>
<dbReference type="AlphaFoldDB" id="A0A383VCX4"/>
<dbReference type="InterPro" id="IPR023562">
    <property type="entry name" value="ClpP/TepA"/>
</dbReference>
<keyword evidence="5" id="KW-1185">Reference proteome</keyword>
<dbReference type="InterPro" id="IPR029045">
    <property type="entry name" value="ClpP/crotonase-like_dom_sf"/>
</dbReference>
<dbReference type="Gene3D" id="3.90.226.10">
    <property type="entry name" value="2-enoyl-CoA Hydratase, Chain A, domain 1"/>
    <property type="match status" value="1"/>
</dbReference>
<dbReference type="GO" id="GO:0004252">
    <property type="term" value="F:serine-type endopeptidase activity"/>
    <property type="evidence" value="ECO:0007669"/>
    <property type="project" value="InterPro"/>
</dbReference>
<protein>
    <recommendedName>
        <fullName evidence="2">ATP-dependent Clp protease proteolytic subunit</fullName>
    </recommendedName>
</protein>
<evidence type="ECO:0000313" key="5">
    <source>
        <dbReference type="Proteomes" id="UP000256970"/>
    </source>
</evidence>
<dbReference type="GO" id="GO:0051117">
    <property type="term" value="F:ATPase binding"/>
    <property type="evidence" value="ECO:0007669"/>
    <property type="project" value="TreeGrafter"/>
</dbReference>
<dbReference type="GO" id="GO:0004176">
    <property type="term" value="F:ATP-dependent peptidase activity"/>
    <property type="evidence" value="ECO:0007669"/>
    <property type="project" value="InterPro"/>
</dbReference>
<dbReference type="GO" id="GO:0009536">
    <property type="term" value="C:plastid"/>
    <property type="evidence" value="ECO:0007669"/>
    <property type="project" value="UniProtKB-ARBA"/>
</dbReference>
<dbReference type="GO" id="GO:0009368">
    <property type="term" value="C:endopeptidase Clp complex"/>
    <property type="evidence" value="ECO:0007669"/>
    <property type="project" value="TreeGrafter"/>
</dbReference>
<dbReference type="Pfam" id="PF00574">
    <property type="entry name" value="CLP_protease"/>
    <property type="match status" value="1"/>
</dbReference>
<proteinExistence type="inferred from homology"/>
<comment type="similarity">
    <text evidence="1 2">Belongs to the peptidase S14 family.</text>
</comment>